<dbReference type="AlphaFoldDB" id="A0A453EGY2"/>
<reference evidence="2" key="3">
    <citation type="journal article" date="2017" name="Nature">
        <title>Genome sequence of the progenitor of the wheat D genome Aegilops tauschii.</title>
        <authorList>
            <person name="Luo M.C."/>
            <person name="Gu Y.Q."/>
            <person name="Puiu D."/>
            <person name="Wang H."/>
            <person name="Twardziok S.O."/>
            <person name="Deal K.R."/>
            <person name="Huo N."/>
            <person name="Zhu T."/>
            <person name="Wang L."/>
            <person name="Wang Y."/>
            <person name="McGuire P.E."/>
            <person name="Liu S."/>
            <person name="Long H."/>
            <person name="Ramasamy R.K."/>
            <person name="Rodriguez J.C."/>
            <person name="Van S.L."/>
            <person name="Yuan L."/>
            <person name="Wang Z."/>
            <person name="Xia Z."/>
            <person name="Xiao L."/>
            <person name="Anderson O.D."/>
            <person name="Ouyang S."/>
            <person name="Liang Y."/>
            <person name="Zimin A.V."/>
            <person name="Pertea G."/>
            <person name="Qi P."/>
            <person name="Bennetzen J.L."/>
            <person name="Dai X."/>
            <person name="Dawson M.W."/>
            <person name="Muller H.G."/>
            <person name="Kugler K."/>
            <person name="Rivarola-Duarte L."/>
            <person name="Spannagl M."/>
            <person name="Mayer K.F.X."/>
            <person name="Lu F.H."/>
            <person name="Bevan M.W."/>
            <person name="Leroy P."/>
            <person name="Li P."/>
            <person name="You F.M."/>
            <person name="Sun Q."/>
            <person name="Liu Z."/>
            <person name="Lyons E."/>
            <person name="Wicker T."/>
            <person name="Salzberg S.L."/>
            <person name="Devos K.M."/>
            <person name="Dvorak J."/>
        </authorList>
    </citation>
    <scope>NUCLEOTIDE SEQUENCE [LARGE SCALE GENOMIC DNA]</scope>
    <source>
        <strain evidence="2">cv. AL8/78</strain>
    </source>
</reference>
<evidence type="ECO:0000313" key="2">
    <source>
        <dbReference type="EnsemblPlants" id="AET3Gv20338500.5"/>
    </source>
</evidence>
<reference evidence="2" key="5">
    <citation type="journal article" date="2021" name="G3 (Bethesda)">
        <title>Aegilops tauschii genome assembly Aet v5.0 features greater sequence contiguity and improved annotation.</title>
        <authorList>
            <person name="Wang L."/>
            <person name="Zhu T."/>
            <person name="Rodriguez J.C."/>
            <person name="Deal K.R."/>
            <person name="Dubcovsky J."/>
            <person name="McGuire P.E."/>
            <person name="Lux T."/>
            <person name="Spannagl M."/>
            <person name="Mayer K.F.X."/>
            <person name="Baldrich P."/>
            <person name="Meyers B.C."/>
            <person name="Huo N."/>
            <person name="Gu Y.Q."/>
            <person name="Zhou H."/>
            <person name="Devos K.M."/>
            <person name="Bennetzen J.L."/>
            <person name="Unver T."/>
            <person name="Budak H."/>
            <person name="Gulick P.J."/>
            <person name="Galiba G."/>
            <person name="Kalapos B."/>
            <person name="Nelson D.R."/>
            <person name="Li P."/>
            <person name="You F.M."/>
            <person name="Luo M.C."/>
            <person name="Dvorak J."/>
        </authorList>
    </citation>
    <scope>NUCLEOTIDE SEQUENCE [LARGE SCALE GENOMIC DNA]</scope>
    <source>
        <strain evidence="2">cv. AL8/78</strain>
    </source>
</reference>
<keyword evidence="3" id="KW-1185">Reference proteome</keyword>
<organism evidence="2 3">
    <name type="scientific">Aegilops tauschii subsp. strangulata</name>
    <name type="common">Goatgrass</name>
    <dbReference type="NCBI Taxonomy" id="200361"/>
    <lineage>
        <taxon>Eukaryota</taxon>
        <taxon>Viridiplantae</taxon>
        <taxon>Streptophyta</taxon>
        <taxon>Embryophyta</taxon>
        <taxon>Tracheophyta</taxon>
        <taxon>Spermatophyta</taxon>
        <taxon>Magnoliopsida</taxon>
        <taxon>Liliopsida</taxon>
        <taxon>Poales</taxon>
        <taxon>Poaceae</taxon>
        <taxon>BOP clade</taxon>
        <taxon>Pooideae</taxon>
        <taxon>Triticodae</taxon>
        <taxon>Triticeae</taxon>
        <taxon>Triticinae</taxon>
        <taxon>Aegilops</taxon>
    </lineage>
</organism>
<proteinExistence type="predicted"/>
<evidence type="ECO:0000313" key="3">
    <source>
        <dbReference type="Proteomes" id="UP000015105"/>
    </source>
</evidence>
<reference evidence="3" key="1">
    <citation type="journal article" date="2014" name="Science">
        <title>Ancient hybridizations among the ancestral genomes of bread wheat.</title>
        <authorList>
            <consortium name="International Wheat Genome Sequencing Consortium,"/>
            <person name="Marcussen T."/>
            <person name="Sandve S.R."/>
            <person name="Heier L."/>
            <person name="Spannagl M."/>
            <person name="Pfeifer M."/>
            <person name="Jakobsen K.S."/>
            <person name="Wulff B.B."/>
            <person name="Steuernagel B."/>
            <person name="Mayer K.F."/>
            <person name="Olsen O.A."/>
        </authorList>
    </citation>
    <scope>NUCLEOTIDE SEQUENCE [LARGE SCALE GENOMIC DNA]</scope>
    <source>
        <strain evidence="3">cv. AL8/78</strain>
    </source>
</reference>
<reference evidence="3" key="2">
    <citation type="journal article" date="2017" name="Nat. Plants">
        <title>The Aegilops tauschii genome reveals multiple impacts of transposons.</title>
        <authorList>
            <person name="Zhao G."/>
            <person name="Zou C."/>
            <person name="Li K."/>
            <person name="Wang K."/>
            <person name="Li T."/>
            <person name="Gao L."/>
            <person name="Zhang X."/>
            <person name="Wang H."/>
            <person name="Yang Z."/>
            <person name="Liu X."/>
            <person name="Jiang W."/>
            <person name="Mao L."/>
            <person name="Kong X."/>
            <person name="Jiao Y."/>
            <person name="Jia J."/>
        </authorList>
    </citation>
    <scope>NUCLEOTIDE SEQUENCE [LARGE SCALE GENOMIC DNA]</scope>
    <source>
        <strain evidence="3">cv. AL8/78</strain>
    </source>
</reference>
<dbReference type="EnsemblPlants" id="AET3Gv20338500.5">
    <property type="protein sequence ID" value="AET3Gv20338500.5"/>
    <property type="gene ID" value="AET3Gv20338500"/>
</dbReference>
<reference evidence="2" key="4">
    <citation type="submission" date="2019-03" db="UniProtKB">
        <authorList>
            <consortium name="EnsemblPlants"/>
        </authorList>
    </citation>
    <scope>IDENTIFICATION</scope>
</reference>
<name>A0A453EGY2_AEGTS</name>
<protein>
    <submittedName>
        <fullName evidence="2">Uncharacterized protein</fullName>
    </submittedName>
</protein>
<feature type="region of interest" description="Disordered" evidence="1">
    <location>
        <begin position="199"/>
        <end position="219"/>
    </location>
</feature>
<sequence>PLCLPQVLEEMRADGDILLKSELIVPTAGGLYQLVKRVSQMAISRRPIVQEDILVFRSLVEERFEDIATQLRGSHWTSTCVITTTKFNSFFYGREDAHAALCYLTQRGKARYLAIRKEDPVEVYEAIQIGMKAMKEHNVSIEDINTHLKEVDDLVAAQRKINVALESAPLHSLADEEDIEEEFRNLEAELEDKISPVHVEEPEPVLHANDDSPDETVESLSNNLSSMKLGAM</sequence>
<evidence type="ECO:0000256" key="1">
    <source>
        <dbReference type="SAM" id="MobiDB-lite"/>
    </source>
</evidence>
<accession>A0A453EGY2</accession>
<dbReference type="Proteomes" id="UP000015105">
    <property type="component" value="Chromosome 3D"/>
</dbReference>
<dbReference type="Gramene" id="AET3Gv20338500.5">
    <property type="protein sequence ID" value="AET3Gv20338500.5"/>
    <property type="gene ID" value="AET3Gv20338500"/>
</dbReference>